<dbReference type="Proteomes" id="UP000799118">
    <property type="component" value="Unassembled WGS sequence"/>
</dbReference>
<proteinExistence type="predicted"/>
<reference evidence="1" key="1">
    <citation type="journal article" date="2019" name="Environ. Microbiol.">
        <title>Fungal ecological strategies reflected in gene transcription - a case study of two litter decomposers.</title>
        <authorList>
            <person name="Barbi F."/>
            <person name="Kohler A."/>
            <person name="Barry K."/>
            <person name="Baskaran P."/>
            <person name="Daum C."/>
            <person name="Fauchery L."/>
            <person name="Ihrmark K."/>
            <person name="Kuo A."/>
            <person name="LaButti K."/>
            <person name="Lipzen A."/>
            <person name="Morin E."/>
            <person name="Grigoriev I.V."/>
            <person name="Henrissat B."/>
            <person name="Lindahl B."/>
            <person name="Martin F."/>
        </authorList>
    </citation>
    <scope>NUCLEOTIDE SEQUENCE</scope>
    <source>
        <strain evidence="1">JB14</strain>
    </source>
</reference>
<keyword evidence="2" id="KW-1185">Reference proteome</keyword>
<organism evidence="1 2">
    <name type="scientific">Gymnopus androsaceus JB14</name>
    <dbReference type="NCBI Taxonomy" id="1447944"/>
    <lineage>
        <taxon>Eukaryota</taxon>
        <taxon>Fungi</taxon>
        <taxon>Dikarya</taxon>
        <taxon>Basidiomycota</taxon>
        <taxon>Agaricomycotina</taxon>
        <taxon>Agaricomycetes</taxon>
        <taxon>Agaricomycetidae</taxon>
        <taxon>Agaricales</taxon>
        <taxon>Marasmiineae</taxon>
        <taxon>Omphalotaceae</taxon>
        <taxon>Gymnopus</taxon>
    </lineage>
</organism>
<evidence type="ECO:0000313" key="1">
    <source>
        <dbReference type="EMBL" id="KAE9411525.1"/>
    </source>
</evidence>
<dbReference type="AlphaFoldDB" id="A0A6A4IV63"/>
<sequence length="82" mass="8711">MLKSSKLPLLISLKASRSIGTGILVFLCGIGAKNSGSDTMCWMPLSLPSQVNCVQLSNISELEMKTCSIILDSGIIAIDILQ</sequence>
<accession>A0A6A4IV63</accession>
<gene>
    <name evidence="1" type="ORF">BT96DRAFT_16050</name>
</gene>
<evidence type="ECO:0000313" key="2">
    <source>
        <dbReference type="Proteomes" id="UP000799118"/>
    </source>
</evidence>
<name>A0A6A4IV63_9AGAR</name>
<protein>
    <submittedName>
        <fullName evidence="1">Uncharacterized protein</fullName>
    </submittedName>
</protein>
<dbReference type="EMBL" id="ML769383">
    <property type="protein sequence ID" value="KAE9411525.1"/>
    <property type="molecule type" value="Genomic_DNA"/>
</dbReference>